<dbReference type="SUPFAM" id="SSF53474">
    <property type="entry name" value="alpha/beta-Hydrolases"/>
    <property type="match status" value="1"/>
</dbReference>
<keyword evidence="4" id="KW-1185">Reference proteome</keyword>
<keyword evidence="1" id="KW-0732">Signal</keyword>
<gene>
    <name evidence="3" type="ORF">ACFFGT_16490</name>
</gene>
<dbReference type="PANTHER" id="PTHR46331:SF2">
    <property type="entry name" value="VALACYCLOVIR HYDROLASE"/>
    <property type="match status" value="1"/>
</dbReference>
<dbReference type="InterPro" id="IPR029058">
    <property type="entry name" value="AB_hydrolase_fold"/>
</dbReference>
<accession>A0ABV6L8L5</accession>
<dbReference type="Gene3D" id="3.40.50.1820">
    <property type="entry name" value="alpha/beta hydrolase"/>
    <property type="match status" value="1"/>
</dbReference>
<evidence type="ECO:0000256" key="1">
    <source>
        <dbReference type="SAM" id="SignalP"/>
    </source>
</evidence>
<dbReference type="GO" id="GO:0016787">
    <property type="term" value="F:hydrolase activity"/>
    <property type="evidence" value="ECO:0007669"/>
    <property type="project" value="UniProtKB-KW"/>
</dbReference>
<organism evidence="3 4">
    <name type="scientific">Mucilaginibacter angelicae</name>
    <dbReference type="NCBI Taxonomy" id="869718"/>
    <lineage>
        <taxon>Bacteria</taxon>
        <taxon>Pseudomonadati</taxon>
        <taxon>Bacteroidota</taxon>
        <taxon>Sphingobacteriia</taxon>
        <taxon>Sphingobacteriales</taxon>
        <taxon>Sphingobacteriaceae</taxon>
        <taxon>Mucilaginibacter</taxon>
    </lineage>
</organism>
<feature type="domain" description="AB hydrolase-1" evidence="2">
    <location>
        <begin position="64"/>
        <end position="175"/>
    </location>
</feature>
<evidence type="ECO:0000259" key="2">
    <source>
        <dbReference type="Pfam" id="PF00561"/>
    </source>
</evidence>
<feature type="chain" id="PRO_5045258228" evidence="1">
    <location>
        <begin position="21"/>
        <end position="286"/>
    </location>
</feature>
<comment type="caution">
    <text evidence="3">The sequence shown here is derived from an EMBL/GenBank/DDBJ whole genome shotgun (WGS) entry which is preliminary data.</text>
</comment>
<evidence type="ECO:0000313" key="4">
    <source>
        <dbReference type="Proteomes" id="UP001589828"/>
    </source>
</evidence>
<name>A0ABV6L8L5_9SPHI</name>
<dbReference type="Proteomes" id="UP001589828">
    <property type="component" value="Unassembled WGS sequence"/>
</dbReference>
<dbReference type="Pfam" id="PF00561">
    <property type="entry name" value="Abhydrolase_1"/>
    <property type="match status" value="1"/>
</dbReference>
<feature type="signal peptide" evidence="1">
    <location>
        <begin position="1"/>
        <end position="20"/>
    </location>
</feature>
<dbReference type="PRINTS" id="PR00111">
    <property type="entry name" value="ABHYDROLASE"/>
</dbReference>
<keyword evidence="3" id="KW-0378">Hydrolase</keyword>
<evidence type="ECO:0000313" key="3">
    <source>
        <dbReference type="EMBL" id="MFC0515822.1"/>
    </source>
</evidence>
<sequence length="286" mass="31324">MKISLKLSLLFTLLTTCAFGQSALPLWKTLPEPPPMPKADESGLAPVNNINLYYAIYNEHGKDPVILLHGAFVSSDEWGFEVPLLSKKHKVIVVDSRGHGRSTLGSLPLTYNLMSSDVLQLMNYLKINKTSIVGWSDGGIIGMVLAIHYPERINKLFTFGSNYNLSGYKDEPSDTSLAKRFMARAAANYRRLSPTPDDFGKLKAALGKMYSTEPDLNPADLKTIKAPTAIACGQYEQFIKAGHFKELSELIPSAKLIIIPNVSHGGPLQNPVAFHRVVSGLLEGAK</sequence>
<dbReference type="PANTHER" id="PTHR46331">
    <property type="entry name" value="VALACYCLOVIR HYDROLASE"/>
    <property type="match status" value="1"/>
</dbReference>
<dbReference type="RefSeq" id="WP_377023622.1">
    <property type="nucleotide sequence ID" value="NZ_JBHLTS010000022.1"/>
</dbReference>
<proteinExistence type="predicted"/>
<dbReference type="InterPro" id="IPR000073">
    <property type="entry name" value="AB_hydrolase_1"/>
</dbReference>
<reference evidence="3 4" key="1">
    <citation type="submission" date="2024-09" db="EMBL/GenBank/DDBJ databases">
        <authorList>
            <person name="Sun Q."/>
            <person name="Mori K."/>
        </authorList>
    </citation>
    <scope>NUCLEOTIDE SEQUENCE [LARGE SCALE GENOMIC DNA]</scope>
    <source>
        <strain evidence="3 4">NCAIM B.02415</strain>
    </source>
</reference>
<dbReference type="EMBL" id="JBHLTS010000022">
    <property type="protein sequence ID" value="MFC0515822.1"/>
    <property type="molecule type" value="Genomic_DNA"/>
</dbReference>
<protein>
    <submittedName>
        <fullName evidence="3">Alpha/beta fold hydrolase</fullName>
    </submittedName>
</protein>